<dbReference type="GeneID" id="54414811"/>
<keyword evidence="2" id="KW-1185">Reference proteome</keyword>
<dbReference type="InterPro" id="IPR008978">
    <property type="entry name" value="HSP20-like_chaperone"/>
</dbReference>
<evidence type="ECO:0000313" key="2">
    <source>
        <dbReference type="Proteomes" id="UP000504638"/>
    </source>
</evidence>
<name>A0A6G1GC19_9PEZI</name>
<evidence type="ECO:0000313" key="1">
    <source>
        <dbReference type="EMBL" id="KAF1815532.1"/>
    </source>
</evidence>
<proteinExistence type="predicted"/>
<dbReference type="Proteomes" id="UP000504638">
    <property type="component" value="Unplaced"/>
</dbReference>
<dbReference type="OrthoDB" id="1431247at2759"/>
<reference evidence="1 3" key="1">
    <citation type="submission" date="2020-01" db="EMBL/GenBank/DDBJ databases">
        <authorList>
            <consortium name="DOE Joint Genome Institute"/>
            <person name="Haridas S."/>
            <person name="Albert R."/>
            <person name="Binder M."/>
            <person name="Bloem J."/>
            <person name="Labutti K."/>
            <person name="Salamov A."/>
            <person name="Andreopoulos B."/>
            <person name="Baker S.E."/>
            <person name="Barry K."/>
            <person name="Bills G."/>
            <person name="Bluhm B.H."/>
            <person name="Cannon C."/>
            <person name="Castanera R."/>
            <person name="Culley D.E."/>
            <person name="Daum C."/>
            <person name="Ezra D."/>
            <person name="Gonzalez J.B."/>
            <person name="Henrissat B."/>
            <person name="Kuo A."/>
            <person name="Liang C."/>
            <person name="Lipzen A."/>
            <person name="Lutzoni F."/>
            <person name="Magnuson J."/>
            <person name="Mondo S."/>
            <person name="Nolan M."/>
            <person name="Ohm R."/>
            <person name="Pangilinan J."/>
            <person name="Park H.-J."/>
            <person name="Ramirez L."/>
            <person name="Alfaro M."/>
            <person name="Sun H."/>
            <person name="Tritt A."/>
            <person name="Yoshinaga Y."/>
            <person name="Zwiers L.-H."/>
            <person name="Turgeon B.G."/>
            <person name="Goodwin S.B."/>
            <person name="Spatafora J.W."/>
            <person name="Crous P.W."/>
            <person name="Grigoriev I.V."/>
        </authorList>
    </citation>
    <scope>NUCLEOTIDE SEQUENCE</scope>
    <source>
        <strain evidence="1 3">CBS 781.70</strain>
    </source>
</reference>
<accession>A0A6G1GC19</accession>
<dbReference type="RefSeq" id="XP_033537163.1">
    <property type="nucleotide sequence ID" value="XM_033674241.1"/>
</dbReference>
<organism evidence="1">
    <name type="scientific">Eremomyces bilateralis CBS 781.70</name>
    <dbReference type="NCBI Taxonomy" id="1392243"/>
    <lineage>
        <taxon>Eukaryota</taxon>
        <taxon>Fungi</taxon>
        <taxon>Dikarya</taxon>
        <taxon>Ascomycota</taxon>
        <taxon>Pezizomycotina</taxon>
        <taxon>Dothideomycetes</taxon>
        <taxon>Dothideomycetes incertae sedis</taxon>
        <taxon>Eremomycetales</taxon>
        <taxon>Eremomycetaceae</taxon>
        <taxon>Eremomyces</taxon>
    </lineage>
</organism>
<reference evidence="3" key="3">
    <citation type="submission" date="2025-04" db="UniProtKB">
        <authorList>
            <consortium name="RefSeq"/>
        </authorList>
    </citation>
    <scope>IDENTIFICATION</scope>
    <source>
        <strain evidence="3">CBS 781.70</strain>
    </source>
</reference>
<dbReference type="Gene3D" id="2.60.40.790">
    <property type="match status" value="1"/>
</dbReference>
<reference evidence="3" key="2">
    <citation type="submission" date="2020-04" db="EMBL/GenBank/DDBJ databases">
        <authorList>
            <consortium name="NCBI Genome Project"/>
        </authorList>
    </citation>
    <scope>NUCLEOTIDE SEQUENCE</scope>
    <source>
        <strain evidence="3">CBS 781.70</strain>
    </source>
</reference>
<dbReference type="SUPFAM" id="SSF49764">
    <property type="entry name" value="HSP20-like chaperones"/>
    <property type="match status" value="1"/>
</dbReference>
<sequence>MAYYYIYPPPDPYTVYLNHTFPEHHLPLEGLRHKIAAPFHHNRDQDLHLPKTDVRETATHFYIEVELPGLDNVEQMHLKWKNSRTLVLAAHIGRPATEEEAAAEGDVRHLVHQVVKERLVGEFERSFHFPVELHAGLVRIVLAKMNPEEITPQPVEVEHSGH</sequence>
<evidence type="ECO:0008006" key="4">
    <source>
        <dbReference type="Google" id="ProtNLM"/>
    </source>
</evidence>
<dbReference type="EMBL" id="ML975151">
    <property type="protein sequence ID" value="KAF1815532.1"/>
    <property type="molecule type" value="Genomic_DNA"/>
</dbReference>
<dbReference type="AlphaFoldDB" id="A0A6G1GC19"/>
<evidence type="ECO:0000313" key="3">
    <source>
        <dbReference type="RefSeq" id="XP_033537163.1"/>
    </source>
</evidence>
<protein>
    <recommendedName>
        <fullName evidence="4">HSP20-like chaperone</fullName>
    </recommendedName>
</protein>
<gene>
    <name evidence="1 3" type="ORF">P152DRAFT_188266</name>
</gene>